<dbReference type="Pfam" id="PF03583">
    <property type="entry name" value="LIP"/>
    <property type="match status" value="1"/>
</dbReference>
<evidence type="ECO:0000256" key="1">
    <source>
        <dbReference type="ARBA" id="ARBA00022801"/>
    </source>
</evidence>
<organism evidence="2 3">
    <name type="scientific">Oidiodendron maius (strain Zn)</name>
    <dbReference type="NCBI Taxonomy" id="913774"/>
    <lineage>
        <taxon>Eukaryota</taxon>
        <taxon>Fungi</taxon>
        <taxon>Dikarya</taxon>
        <taxon>Ascomycota</taxon>
        <taxon>Pezizomycotina</taxon>
        <taxon>Leotiomycetes</taxon>
        <taxon>Leotiomycetes incertae sedis</taxon>
        <taxon>Myxotrichaceae</taxon>
        <taxon>Oidiodendron</taxon>
    </lineage>
</organism>
<evidence type="ECO:0000313" key="2">
    <source>
        <dbReference type="EMBL" id="KIM96066.1"/>
    </source>
</evidence>
<dbReference type="PANTHER" id="PTHR34853:SF5">
    <property type="entry name" value="LIP-DOMAIN-CONTAINING PROTEIN-RELATED"/>
    <property type="match status" value="1"/>
</dbReference>
<protein>
    <submittedName>
        <fullName evidence="2">Uncharacterized protein</fullName>
    </submittedName>
</protein>
<dbReference type="GO" id="GO:0004806">
    <property type="term" value="F:triacylglycerol lipase activity"/>
    <property type="evidence" value="ECO:0007669"/>
    <property type="project" value="InterPro"/>
</dbReference>
<dbReference type="InParanoid" id="A0A0C3H0P0"/>
<dbReference type="Gene3D" id="1.10.260.130">
    <property type="match status" value="1"/>
</dbReference>
<dbReference type="AlphaFoldDB" id="A0A0C3H0P0"/>
<proteinExistence type="predicted"/>
<dbReference type="PANTHER" id="PTHR34853">
    <property type="match status" value="1"/>
</dbReference>
<reference evidence="3" key="2">
    <citation type="submission" date="2015-01" db="EMBL/GenBank/DDBJ databases">
        <title>Evolutionary Origins and Diversification of the Mycorrhizal Mutualists.</title>
        <authorList>
            <consortium name="DOE Joint Genome Institute"/>
            <consortium name="Mycorrhizal Genomics Consortium"/>
            <person name="Kohler A."/>
            <person name="Kuo A."/>
            <person name="Nagy L.G."/>
            <person name="Floudas D."/>
            <person name="Copeland A."/>
            <person name="Barry K.W."/>
            <person name="Cichocki N."/>
            <person name="Veneault-Fourrey C."/>
            <person name="LaButti K."/>
            <person name="Lindquist E.A."/>
            <person name="Lipzen A."/>
            <person name="Lundell T."/>
            <person name="Morin E."/>
            <person name="Murat C."/>
            <person name="Riley R."/>
            <person name="Ohm R."/>
            <person name="Sun H."/>
            <person name="Tunlid A."/>
            <person name="Henrissat B."/>
            <person name="Grigoriev I.V."/>
            <person name="Hibbett D.S."/>
            <person name="Martin F."/>
        </authorList>
    </citation>
    <scope>NUCLEOTIDE SEQUENCE [LARGE SCALE GENOMIC DNA]</scope>
    <source>
        <strain evidence="3">Zn</strain>
    </source>
</reference>
<name>A0A0C3H0P0_OIDMZ</name>
<dbReference type="GO" id="GO:0016042">
    <property type="term" value="P:lipid catabolic process"/>
    <property type="evidence" value="ECO:0007669"/>
    <property type="project" value="InterPro"/>
</dbReference>
<dbReference type="InterPro" id="IPR029058">
    <property type="entry name" value="AB_hydrolase_fold"/>
</dbReference>
<dbReference type="InterPro" id="IPR005152">
    <property type="entry name" value="Lipase_secreted"/>
</dbReference>
<dbReference type="Gene3D" id="3.40.50.1820">
    <property type="entry name" value="alpha/beta hydrolase"/>
    <property type="match status" value="1"/>
</dbReference>
<sequence length="385" mass="41721">MPGHLSQPIPPSNDPWQYSPHPSCSWNLTSVMGNCSAAYNILYRTTNSYFKPAWAVTTVFIPDTKAIINHTSLLSYQIPYSTADVDGSPSYALYAGGYPDIAAALGQGWIVNVPDFEGPLASLSLSITEGLTVLDSMRSILLQPSFNPHPETTRTALWGYSGGSVATTFALEFQAVYAPDLTLHGAALGGLLTSFVTANPALDGGLFAGNLPAVYLGLTSQSPTARAFLLSSLHPNNASAFLSAENRTYTEDLAFFQDQDISSYFINITAFLSDPEVHALIKNNWSIGWHGIPQVPLFVYKAIHDELVYVEYTDEIVSRWCEVGVDIRYERNTIGGHLAEYYNGVGRSMEFLEWILDGVAEGEVVPLDSGCSVANVTVGPDTSPI</sequence>
<accession>A0A0C3H0P0</accession>
<keyword evidence="3" id="KW-1185">Reference proteome</keyword>
<reference evidence="2 3" key="1">
    <citation type="submission" date="2014-04" db="EMBL/GenBank/DDBJ databases">
        <authorList>
            <consortium name="DOE Joint Genome Institute"/>
            <person name="Kuo A."/>
            <person name="Martino E."/>
            <person name="Perotto S."/>
            <person name="Kohler A."/>
            <person name="Nagy L.G."/>
            <person name="Floudas D."/>
            <person name="Copeland A."/>
            <person name="Barry K.W."/>
            <person name="Cichocki N."/>
            <person name="Veneault-Fourrey C."/>
            <person name="LaButti K."/>
            <person name="Lindquist E.A."/>
            <person name="Lipzen A."/>
            <person name="Lundell T."/>
            <person name="Morin E."/>
            <person name="Murat C."/>
            <person name="Sun H."/>
            <person name="Tunlid A."/>
            <person name="Henrissat B."/>
            <person name="Grigoriev I.V."/>
            <person name="Hibbett D.S."/>
            <person name="Martin F."/>
            <person name="Nordberg H.P."/>
            <person name="Cantor M.N."/>
            <person name="Hua S.X."/>
        </authorList>
    </citation>
    <scope>NUCLEOTIDE SEQUENCE [LARGE SCALE GENOMIC DNA]</scope>
    <source>
        <strain evidence="2 3">Zn</strain>
    </source>
</reference>
<dbReference type="OrthoDB" id="2373480at2759"/>
<dbReference type="EMBL" id="KN832885">
    <property type="protein sequence ID" value="KIM96066.1"/>
    <property type="molecule type" value="Genomic_DNA"/>
</dbReference>
<dbReference type="Proteomes" id="UP000054321">
    <property type="component" value="Unassembled WGS sequence"/>
</dbReference>
<dbReference type="SUPFAM" id="SSF53474">
    <property type="entry name" value="alpha/beta-Hydrolases"/>
    <property type="match status" value="1"/>
</dbReference>
<evidence type="ECO:0000313" key="3">
    <source>
        <dbReference type="Proteomes" id="UP000054321"/>
    </source>
</evidence>
<gene>
    <name evidence="2" type="ORF">OIDMADRAFT_106172</name>
</gene>
<keyword evidence="1" id="KW-0378">Hydrolase</keyword>
<dbReference type="HOGENOM" id="CLU_029538_5_2_1"/>